<keyword evidence="2" id="KW-1185">Reference proteome</keyword>
<protein>
    <submittedName>
        <fullName evidence="1">Uncharacterized protein</fullName>
    </submittedName>
</protein>
<name>A0ACB8AX10_9AGAM</name>
<dbReference type="Proteomes" id="UP000790709">
    <property type="component" value="Unassembled WGS sequence"/>
</dbReference>
<proteinExistence type="predicted"/>
<gene>
    <name evidence="1" type="ORF">BV22DRAFT_929268</name>
</gene>
<accession>A0ACB8AX10</accession>
<comment type="caution">
    <text evidence="1">The sequence shown here is derived from an EMBL/GenBank/DDBJ whole genome shotgun (WGS) entry which is preliminary data.</text>
</comment>
<evidence type="ECO:0000313" key="1">
    <source>
        <dbReference type="EMBL" id="KAH7917780.1"/>
    </source>
</evidence>
<sequence length="52" mass="6188">MLSYEPMKVSYKQPRVSATDMSLCSWNKYFQYNPLMTRWFVLILNKGIAHSL</sequence>
<evidence type="ECO:0000313" key="2">
    <source>
        <dbReference type="Proteomes" id="UP000790709"/>
    </source>
</evidence>
<dbReference type="EMBL" id="MU266939">
    <property type="protein sequence ID" value="KAH7917780.1"/>
    <property type="molecule type" value="Genomic_DNA"/>
</dbReference>
<reference evidence="1" key="1">
    <citation type="journal article" date="2021" name="New Phytol.">
        <title>Evolutionary innovations through gain and loss of genes in the ectomycorrhizal Boletales.</title>
        <authorList>
            <person name="Wu G."/>
            <person name="Miyauchi S."/>
            <person name="Morin E."/>
            <person name="Kuo A."/>
            <person name="Drula E."/>
            <person name="Varga T."/>
            <person name="Kohler A."/>
            <person name="Feng B."/>
            <person name="Cao Y."/>
            <person name="Lipzen A."/>
            <person name="Daum C."/>
            <person name="Hundley H."/>
            <person name="Pangilinan J."/>
            <person name="Johnson J."/>
            <person name="Barry K."/>
            <person name="LaButti K."/>
            <person name="Ng V."/>
            <person name="Ahrendt S."/>
            <person name="Min B."/>
            <person name="Choi I.G."/>
            <person name="Park H."/>
            <person name="Plett J.M."/>
            <person name="Magnuson J."/>
            <person name="Spatafora J.W."/>
            <person name="Nagy L.G."/>
            <person name="Henrissat B."/>
            <person name="Grigoriev I.V."/>
            <person name="Yang Z.L."/>
            <person name="Xu J."/>
            <person name="Martin F.M."/>
        </authorList>
    </citation>
    <scope>NUCLEOTIDE SEQUENCE</scope>
    <source>
        <strain evidence="1">KUC20120723A-06</strain>
    </source>
</reference>
<organism evidence="1 2">
    <name type="scientific">Leucogyrophana mollusca</name>
    <dbReference type="NCBI Taxonomy" id="85980"/>
    <lineage>
        <taxon>Eukaryota</taxon>
        <taxon>Fungi</taxon>
        <taxon>Dikarya</taxon>
        <taxon>Basidiomycota</taxon>
        <taxon>Agaricomycotina</taxon>
        <taxon>Agaricomycetes</taxon>
        <taxon>Agaricomycetidae</taxon>
        <taxon>Boletales</taxon>
        <taxon>Boletales incertae sedis</taxon>
        <taxon>Leucogyrophana</taxon>
    </lineage>
</organism>